<evidence type="ECO:0000256" key="1">
    <source>
        <dbReference type="ARBA" id="ARBA00022723"/>
    </source>
</evidence>
<dbReference type="GO" id="GO:0008270">
    <property type="term" value="F:zinc ion binding"/>
    <property type="evidence" value="ECO:0007669"/>
    <property type="project" value="UniProtKB-KW"/>
</dbReference>
<dbReference type="GO" id="GO:0003677">
    <property type="term" value="F:DNA binding"/>
    <property type="evidence" value="ECO:0007669"/>
    <property type="project" value="UniProtKB-UniRule"/>
</dbReference>
<keyword evidence="3" id="KW-0862">Zinc</keyword>
<dbReference type="Proteomes" id="UP000261520">
    <property type="component" value="Unplaced"/>
</dbReference>
<dbReference type="PROSITE" id="PS50950">
    <property type="entry name" value="ZF_THAP"/>
    <property type="match status" value="1"/>
</dbReference>
<keyword evidence="1" id="KW-0479">Metal-binding</keyword>
<sequence>MSLPLFQPGPNRSDRRGAAAGTLHGLHFYRFPADPTQRTLWIKAARRWDLLKTNPGPNRRVCSAHFITGTSHPRFTCYINQIKSN</sequence>
<organism evidence="7 8">
    <name type="scientific">Periophthalmus magnuspinnatus</name>
    <dbReference type="NCBI Taxonomy" id="409849"/>
    <lineage>
        <taxon>Eukaryota</taxon>
        <taxon>Metazoa</taxon>
        <taxon>Chordata</taxon>
        <taxon>Craniata</taxon>
        <taxon>Vertebrata</taxon>
        <taxon>Euteleostomi</taxon>
        <taxon>Actinopterygii</taxon>
        <taxon>Neopterygii</taxon>
        <taxon>Teleostei</taxon>
        <taxon>Neoteleostei</taxon>
        <taxon>Acanthomorphata</taxon>
        <taxon>Gobiaria</taxon>
        <taxon>Gobiiformes</taxon>
        <taxon>Gobioidei</taxon>
        <taxon>Gobiidae</taxon>
        <taxon>Oxudercinae</taxon>
        <taxon>Periophthalmus</taxon>
    </lineage>
</organism>
<dbReference type="InterPro" id="IPR006612">
    <property type="entry name" value="THAP_Znf"/>
</dbReference>
<name>A0A3B4A159_9GOBI</name>
<dbReference type="SUPFAM" id="SSF57716">
    <property type="entry name" value="Glucocorticoid receptor-like (DNA-binding domain)"/>
    <property type="match status" value="1"/>
</dbReference>
<keyword evidence="2 5" id="KW-0863">Zinc-finger</keyword>
<evidence type="ECO:0000256" key="5">
    <source>
        <dbReference type="PROSITE-ProRule" id="PRU00309"/>
    </source>
</evidence>
<evidence type="ECO:0000259" key="6">
    <source>
        <dbReference type="PROSITE" id="PS50950"/>
    </source>
</evidence>
<dbReference type="Ensembl" id="ENSPMGT00000011468.1">
    <property type="protein sequence ID" value="ENSPMGP00000010758.1"/>
    <property type="gene ID" value="ENSPMGG00000008917.1"/>
</dbReference>
<dbReference type="Pfam" id="PF05485">
    <property type="entry name" value="THAP"/>
    <property type="match status" value="1"/>
</dbReference>
<reference evidence="7" key="1">
    <citation type="submission" date="2025-08" db="UniProtKB">
        <authorList>
            <consortium name="Ensembl"/>
        </authorList>
    </citation>
    <scope>IDENTIFICATION</scope>
</reference>
<evidence type="ECO:0000256" key="4">
    <source>
        <dbReference type="ARBA" id="ARBA00023125"/>
    </source>
</evidence>
<evidence type="ECO:0000256" key="3">
    <source>
        <dbReference type="ARBA" id="ARBA00022833"/>
    </source>
</evidence>
<dbReference type="AlphaFoldDB" id="A0A3B4A159"/>
<reference evidence="7" key="2">
    <citation type="submission" date="2025-09" db="UniProtKB">
        <authorList>
            <consortium name="Ensembl"/>
        </authorList>
    </citation>
    <scope>IDENTIFICATION</scope>
</reference>
<keyword evidence="4 5" id="KW-0238">DNA-binding</keyword>
<protein>
    <recommendedName>
        <fullName evidence="6">THAP-type domain-containing protein</fullName>
    </recommendedName>
</protein>
<accession>A0A3B4A159</accession>
<evidence type="ECO:0000256" key="2">
    <source>
        <dbReference type="ARBA" id="ARBA00022771"/>
    </source>
</evidence>
<evidence type="ECO:0000313" key="7">
    <source>
        <dbReference type="Ensembl" id="ENSPMGP00000010758.1"/>
    </source>
</evidence>
<proteinExistence type="predicted"/>
<feature type="domain" description="THAP-type" evidence="6">
    <location>
        <begin position="3"/>
        <end position="85"/>
    </location>
</feature>
<evidence type="ECO:0000313" key="8">
    <source>
        <dbReference type="Proteomes" id="UP000261520"/>
    </source>
</evidence>
<keyword evidence="8" id="KW-1185">Reference proteome</keyword>